<keyword evidence="1" id="KW-1133">Transmembrane helix</keyword>
<evidence type="ECO:0000313" key="3">
    <source>
        <dbReference type="Proteomes" id="UP001229421"/>
    </source>
</evidence>
<keyword evidence="3" id="KW-1185">Reference proteome</keyword>
<dbReference type="AlphaFoldDB" id="A0AAD8K681"/>
<comment type="caution">
    <text evidence="2">The sequence shown here is derived from an EMBL/GenBank/DDBJ whole genome shotgun (WGS) entry which is preliminary data.</text>
</comment>
<protein>
    <submittedName>
        <fullName evidence="2">Uncharacterized protein</fullName>
    </submittedName>
</protein>
<feature type="transmembrane region" description="Helical" evidence="1">
    <location>
        <begin position="9"/>
        <end position="29"/>
    </location>
</feature>
<evidence type="ECO:0000313" key="2">
    <source>
        <dbReference type="EMBL" id="KAK1416639.1"/>
    </source>
</evidence>
<reference evidence="2" key="1">
    <citation type="journal article" date="2023" name="bioRxiv">
        <title>Improved chromosome-level genome assembly for marigold (Tagetes erecta).</title>
        <authorList>
            <person name="Jiang F."/>
            <person name="Yuan L."/>
            <person name="Wang S."/>
            <person name="Wang H."/>
            <person name="Xu D."/>
            <person name="Wang A."/>
            <person name="Fan W."/>
        </authorList>
    </citation>
    <scope>NUCLEOTIDE SEQUENCE</scope>
    <source>
        <strain evidence="2">WSJ</strain>
        <tissue evidence="2">Leaf</tissue>
    </source>
</reference>
<keyword evidence="1" id="KW-0812">Transmembrane</keyword>
<name>A0AAD8K681_TARER</name>
<sequence length="72" mass="8660">MSYRYHEQVFILHFVYFECLNIILTLPFAKQFWWPNLVQDVCVLEKPVACGFQNPHPKKKKKRITAFDIPFS</sequence>
<dbReference type="EMBL" id="JAUHHV010000007">
    <property type="protein sequence ID" value="KAK1416639.1"/>
    <property type="molecule type" value="Genomic_DNA"/>
</dbReference>
<gene>
    <name evidence="2" type="ORF">QVD17_25754</name>
</gene>
<evidence type="ECO:0000256" key="1">
    <source>
        <dbReference type="SAM" id="Phobius"/>
    </source>
</evidence>
<keyword evidence="1" id="KW-0472">Membrane</keyword>
<dbReference type="Proteomes" id="UP001229421">
    <property type="component" value="Unassembled WGS sequence"/>
</dbReference>
<accession>A0AAD8K681</accession>
<organism evidence="2 3">
    <name type="scientific">Tagetes erecta</name>
    <name type="common">African marigold</name>
    <dbReference type="NCBI Taxonomy" id="13708"/>
    <lineage>
        <taxon>Eukaryota</taxon>
        <taxon>Viridiplantae</taxon>
        <taxon>Streptophyta</taxon>
        <taxon>Embryophyta</taxon>
        <taxon>Tracheophyta</taxon>
        <taxon>Spermatophyta</taxon>
        <taxon>Magnoliopsida</taxon>
        <taxon>eudicotyledons</taxon>
        <taxon>Gunneridae</taxon>
        <taxon>Pentapetalae</taxon>
        <taxon>asterids</taxon>
        <taxon>campanulids</taxon>
        <taxon>Asterales</taxon>
        <taxon>Asteraceae</taxon>
        <taxon>Asteroideae</taxon>
        <taxon>Heliantheae alliance</taxon>
        <taxon>Tageteae</taxon>
        <taxon>Tagetes</taxon>
    </lineage>
</organism>
<proteinExistence type="predicted"/>